<dbReference type="InterPro" id="IPR044731">
    <property type="entry name" value="BDH-like"/>
</dbReference>
<dbReference type="GO" id="GO:0046872">
    <property type="term" value="F:metal ion binding"/>
    <property type="evidence" value="ECO:0007669"/>
    <property type="project" value="InterPro"/>
</dbReference>
<reference evidence="6" key="1">
    <citation type="submission" date="2005-10" db="EMBL/GenBank/DDBJ databases">
        <title>Complete sequence of Pelobacter carbinolicus DSM 2380.</title>
        <authorList>
            <person name="Copeland A."/>
            <person name="Lucas S."/>
            <person name="Lapidus A."/>
            <person name="Barry K."/>
            <person name="Detter J.C."/>
            <person name="Glavina T."/>
            <person name="Hammon N."/>
            <person name="Israni S."/>
            <person name="Pitluck S."/>
            <person name="Chertkov O."/>
            <person name="Schmutz J."/>
            <person name="Larimer F."/>
            <person name="Land M."/>
            <person name="Kyrpides N."/>
            <person name="Ivanova N."/>
            <person name="Richardson P."/>
        </authorList>
    </citation>
    <scope>NUCLEOTIDE SEQUENCE [LARGE SCALE GENOMIC DNA]</scope>
    <source>
        <strain evidence="6">DSM 2380 / NBRC 103641 / GraBd1</strain>
    </source>
</reference>
<dbReference type="PANTHER" id="PTHR43633">
    <property type="entry name" value="ALCOHOL DEHYDROGENASE YQHD"/>
    <property type="match status" value="1"/>
</dbReference>
<dbReference type="GO" id="GO:1990362">
    <property type="term" value="F:butanol dehydrogenase (NAD+) activity"/>
    <property type="evidence" value="ECO:0007669"/>
    <property type="project" value="InterPro"/>
</dbReference>
<evidence type="ECO:0000256" key="2">
    <source>
        <dbReference type="ARBA" id="ARBA00023002"/>
    </source>
</evidence>
<sequence length="396" mass="42750">MDNFIYSIPTTAYFGKGQIKVLGETIKTYGGSKVLLAYGGGSIKKNGIYDAVIEQLDKADLARVELSGIQPNPRIESVEEGIDLFRRNGCDFILAVGGGSTLDACKAIAAGVEFDGPATDLFVNESGLSPIYDAAPLATILTMAGTGSEMDMGAVITVGEDHKKKVVMHPLLNPRFSILDPEYTFSVPEYHSMAGAADILCHLMEQYFTNDVAAKVQDRMNEGVMKVVLEDAVKILANPQDYDARANIMWASSMALAGFQFLLGKPSPTFPLHGMGHELSSMYDMTHGVTLALLTPAWMRHTISAAPEHLPIFARFARNVFDIREEDDAKAAEQGVARLVEFYAAIKMPANLRDAGVREEDLAVIAGKAVENGKLGILASLGKDEVLQILRAAFTG</sequence>
<dbReference type="GO" id="GO:1990002">
    <property type="term" value="F:methylglyoxal reductase (NADPH) (acetol producing) activity"/>
    <property type="evidence" value="ECO:0007669"/>
    <property type="project" value="TreeGrafter"/>
</dbReference>
<protein>
    <submittedName>
        <fullName evidence="5">Butanol dehydrogenase, NAD-dependent</fullName>
    </submittedName>
</protein>
<evidence type="ECO:0000259" key="3">
    <source>
        <dbReference type="Pfam" id="PF00465"/>
    </source>
</evidence>
<dbReference type="GO" id="GO:0008106">
    <property type="term" value="F:alcohol dehydrogenase (NADP+) activity"/>
    <property type="evidence" value="ECO:0007669"/>
    <property type="project" value="TreeGrafter"/>
</dbReference>
<dbReference type="InterPro" id="IPR056798">
    <property type="entry name" value="ADH_Fe_C"/>
</dbReference>
<dbReference type="CDD" id="cd08187">
    <property type="entry name" value="BDH"/>
    <property type="match status" value="1"/>
</dbReference>
<dbReference type="KEGG" id="pca:Pcar_1095"/>
<dbReference type="RefSeq" id="WP_011340814.1">
    <property type="nucleotide sequence ID" value="NC_007498.2"/>
</dbReference>
<feature type="domain" description="Fe-containing alcohol dehydrogenase-like C-terminal" evidence="4">
    <location>
        <begin position="194"/>
        <end position="394"/>
    </location>
</feature>
<feature type="domain" description="Alcohol dehydrogenase iron-type/glycerol dehydrogenase GldA" evidence="3">
    <location>
        <begin position="9"/>
        <end position="181"/>
    </location>
</feature>
<reference evidence="5 6" key="2">
    <citation type="journal article" date="2012" name="BMC Genomics">
        <title>The genome of Pelobacter carbinolicus reveals surprising metabolic capabilities and physiological features.</title>
        <authorList>
            <person name="Aklujkar M."/>
            <person name="Haveman S.A."/>
            <person name="Didonato R.Jr."/>
            <person name="Chertkov O."/>
            <person name="Han C.S."/>
            <person name="Land M.L."/>
            <person name="Brown P."/>
            <person name="Lovley D.R."/>
        </authorList>
    </citation>
    <scope>NUCLEOTIDE SEQUENCE [LARGE SCALE GENOMIC DNA]</scope>
    <source>
        <strain evidence="6">DSM 2380 / NBRC 103641 / GraBd1</strain>
    </source>
</reference>
<organism evidence="5 6">
    <name type="scientific">Syntrophotalea carbinolica (strain DSM 2380 / NBRC 103641 / GraBd1)</name>
    <name type="common">Pelobacter carbinolicus</name>
    <dbReference type="NCBI Taxonomy" id="338963"/>
    <lineage>
        <taxon>Bacteria</taxon>
        <taxon>Pseudomonadati</taxon>
        <taxon>Thermodesulfobacteriota</taxon>
        <taxon>Desulfuromonadia</taxon>
        <taxon>Desulfuromonadales</taxon>
        <taxon>Syntrophotaleaceae</taxon>
        <taxon>Syntrophotalea</taxon>
    </lineage>
</organism>
<dbReference type="Gene3D" id="3.40.50.1970">
    <property type="match status" value="1"/>
</dbReference>
<dbReference type="Proteomes" id="UP000002534">
    <property type="component" value="Chromosome"/>
</dbReference>
<dbReference type="FunFam" id="3.40.50.1970:FF:000003">
    <property type="entry name" value="Alcohol dehydrogenase, iron-containing"/>
    <property type="match status" value="1"/>
</dbReference>
<evidence type="ECO:0000256" key="1">
    <source>
        <dbReference type="ARBA" id="ARBA00007358"/>
    </source>
</evidence>
<accession>Q3A5L3</accession>
<keyword evidence="2" id="KW-0560">Oxidoreductase</keyword>
<name>Q3A5L3_SYNC1</name>
<dbReference type="GO" id="GO:0005829">
    <property type="term" value="C:cytosol"/>
    <property type="evidence" value="ECO:0007669"/>
    <property type="project" value="TreeGrafter"/>
</dbReference>
<dbReference type="Pfam" id="PF00465">
    <property type="entry name" value="Fe-ADH"/>
    <property type="match status" value="1"/>
</dbReference>
<dbReference type="PANTHER" id="PTHR43633:SF1">
    <property type="entry name" value="ALCOHOL DEHYDROGENASE YQHD"/>
    <property type="match status" value="1"/>
</dbReference>
<dbReference type="AlphaFoldDB" id="Q3A5L3"/>
<evidence type="ECO:0000259" key="4">
    <source>
        <dbReference type="Pfam" id="PF25137"/>
    </source>
</evidence>
<dbReference type="STRING" id="338963.Pcar_1095"/>
<dbReference type="InterPro" id="IPR001670">
    <property type="entry name" value="ADH_Fe/GldA"/>
</dbReference>
<dbReference type="HOGENOM" id="CLU_007207_0_4_7"/>
<gene>
    <name evidence="5" type="primary">bdhB</name>
    <name evidence="5" type="ordered locus">Pcar_1095</name>
</gene>
<dbReference type="OrthoDB" id="9778433at2"/>
<dbReference type="SUPFAM" id="SSF56796">
    <property type="entry name" value="Dehydroquinate synthase-like"/>
    <property type="match status" value="1"/>
</dbReference>
<proteinExistence type="inferred from homology"/>
<evidence type="ECO:0000313" key="5">
    <source>
        <dbReference type="EMBL" id="ABA88344.1"/>
    </source>
</evidence>
<dbReference type="Pfam" id="PF25137">
    <property type="entry name" value="ADH_Fe_C"/>
    <property type="match status" value="1"/>
</dbReference>
<comment type="similarity">
    <text evidence="1">Belongs to the iron-containing alcohol dehydrogenase family.</text>
</comment>
<keyword evidence="6" id="KW-1185">Reference proteome</keyword>
<dbReference type="EMBL" id="CP000142">
    <property type="protein sequence ID" value="ABA88344.1"/>
    <property type="molecule type" value="Genomic_DNA"/>
</dbReference>
<dbReference type="eggNOG" id="COG1979">
    <property type="taxonomic scope" value="Bacteria"/>
</dbReference>
<dbReference type="Gene3D" id="1.20.1090.10">
    <property type="entry name" value="Dehydroquinate synthase-like - alpha domain"/>
    <property type="match status" value="1"/>
</dbReference>
<evidence type="ECO:0000313" key="6">
    <source>
        <dbReference type="Proteomes" id="UP000002534"/>
    </source>
</evidence>